<accession>A0A842HDQ0</accession>
<feature type="region of interest" description="Disordered" evidence="1">
    <location>
        <begin position="21"/>
        <end position="42"/>
    </location>
</feature>
<feature type="region of interest" description="Disordered" evidence="1">
    <location>
        <begin position="228"/>
        <end position="252"/>
    </location>
</feature>
<evidence type="ECO:0000313" key="4">
    <source>
        <dbReference type="Proteomes" id="UP000546464"/>
    </source>
</evidence>
<evidence type="ECO:0000256" key="2">
    <source>
        <dbReference type="SAM" id="SignalP"/>
    </source>
</evidence>
<evidence type="ECO:0000313" key="3">
    <source>
        <dbReference type="EMBL" id="MBC2594562.1"/>
    </source>
</evidence>
<feature type="compositionally biased region" description="Pro residues" evidence="1">
    <location>
        <begin position="26"/>
        <end position="36"/>
    </location>
</feature>
<feature type="compositionally biased region" description="Basic and acidic residues" evidence="1">
    <location>
        <begin position="241"/>
        <end position="252"/>
    </location>
</feature>
<evidence type="ECO:0000256" key="1">
    <source>
        <dbReference type="SAM" id="MobiDB-lite"/>
    </source>
</evidence>
<proteinExistence type="predicted"/>
<keyword evidence="2" id="KW-0732">Signal</keyword>
<gene>
    <name evidence="3" type="ORF">H5P28_09855</name>
</gene>
<dbReference type="EMBL" id="JACHVB010000025">
    <property type="protein sequence ID" value="MBC2594562.1"/>
    <property type="molecule type" value="Genomic_DNA"/>
</dbReference>
<evidence type="ECO:0008006" key="5">
    <source>
        <dbReference type="Google" id="ProtNLM"/>
    </source>
</evidence>
<sequence>MFKRLRLTLLALSVTALSVHAQKQPPGAPPEEPPYEGPVITRPNAAPLPVNFRLAPYRFDGYERTRSELSCSLFSAHTLAPQNWAQTSLPGASLVFQGTYYPDVKWAFNIWSPESFLPNLSKTTMTAYAEGIKKTYPELVEVLNYDSDYRSVGIGAVFNRDPRTLIYQITSPENGKLTLRYDTFVLFKDHLLEFSLWGPPDEVKQMLGWFSVFPDNLSLTTADEDYAEEISRAYTDPPPEDAPKEDKASTRK</sequence>
<protein>
    <recommendedName>
        <fullName evidence="5">Chalcone isomerase domain-containing protein</fullName>
    </recommendedName>
</protein>
<feature type="chain" id="PRO_5032347429" description="Chalcone isomerase domain-containing protein" evidence="2">
    <location>
        <begin position="22"/>
        <end position="252"/>
    </location>
</feature>
<organism evidence="3 4">
    <name type="scientific">Ruficoccus amylovorans</name>
    <dbReference type="NCBI Taxonomy" id="1804625"/>
    <lineage>
        <taxon>Bacteria</taxon>
        <taxon>Pseudomonadati</taxon>
        <taxon>Verrucomicrobiota</taxon>
        <taxon>Opitutia</taxon>
        <taxon>Puniceicoccales</taxon>
        <taxon>Cerasicoccaceae</taxon>
        <taxon>Ruficoccus</taxon>
    </lineage>
</organism>
<reference evidence="3 4" key="1">
    <citation type="submission" date="2020-07" db="EMBL/GenBank/DDBJ databases">
        <authorList>
            <person name="Feng X."/>
        </authorList>
    </citation>
    <scope>NUCLEOTIDE SEQUENCE [LARGE SCALE GENOMIC DNA]</scope>
    <source>
        <strain evidence="3 4">JCM31066</strain>
    </source>
</reference>
<name>A0A842HDQ0_9BACT</name>
<comment type="caution">
    <text evidence="3">The sequence shown here is derived from an EMBL/GenBank/DDBJ whole genome shotgun (WGS) entry which is preliminary data.</text>
</comment>
<feature type="signal peptide" evidence="2">
    <location>
        <begin position="1"/>
        <end position="21"/>
    </location>
</feature>
<dbReference type="Proteomes" id="UP000546464">
    <property type="component" value="Unassembled WGS sequence"/>
</dbReference>
<dbReference type="RefSeq" id="WP_185675543.1">
    <property type="nucleotide sequence ID" value="NZ_JACHVB010000025.1"/>
</dbReference>
<keyword evidence="4" id="KW-1185">Reference proteome</keyword>
<dbReference type="AlphaFoldDB" id="A0A842HDQ0"/>